<keyword evidence="4" id="KW-1185">Reference proteome</keyword>
<evidence type="ECO:0000256" key="1">
    <source>
        <dbReference type="ARBA" id="ARBA00007689"/>
    </source>
</evidence>
<proteinExistence type="inferred from homology"/>
<dbReference type="Pfam" id="PF03795">
    <property type="entry name" value="YCII"/>
    <property type="match status" value="1"/>
</dbReference>
<dbReference type="Proteomes" id="UP000675409">
    <property type="component" value="Unassembled WGS sequence"/>
</dbReference>
<dbReference type="SUPFAM" id="SSF54909">
    <property type="entry name" value="Dimeric alpha+beta barrel"/>
    <property type="match status" value="1"/>
</dbReference>
<accession>A0ABS1LPU6</accession>
<feature type="domain" description="YCII-related" evidence="2">
    <location>
        <begin position="14"/>
        <end position="111"/>
    </location>
</feature>
<evidence type="ECO:0000313" key="3">
    <source>
        <dbReference type="EMBL" id="MBL0888239.1"/>
    </source>
</evidence>
<gene>
    <name evidence="3" type="ORF">HGK34_18445</name>
</gene>
<reference evidence="3 4" key="1">
    <citation type="journal article" date="2021" name="Arch. Microbiol.">
        <title>Myceligenerans indicum sp. nov., an actinobacterium isolated from mangrove sediment of Sundarbans, India.</title>
        <authorList>
            <person name="Asha K."/>
            <person name="Bhadury P."/>
        </authorList>
    </citation>
    <scope>NUCLEOTIDE SEQUENCE [LARGE SCALE GENOMIC DNA]</scope>
    <source>
        <strain evidence="3 4">I2</strain>
    </source>
</reference>
<dbReference type="RefSeq" id="WP_201850101.1">
    <property type="nucleotide sequence ID" value="NZ_JABBYC010000048.1"/>
</dbReference>
<name>A0ABS1LPU6_9MICO</name>
<dbReference type="PANTHER" id="PTHR35174:SF3">
    <property type="entry name" value="BLL7171 PROTEIN"/>
    <property type="match status" value="1"/>
</dbReference>
<dbReference type="Gene3D" id="3.30.70.1060">
    <property type="entry name" value="Dimeric alpha+beta barrel"/>
    <property type="match status" value="1"/>
</dbReference>
<evidence type="ECO:0000259" key="2">
    <source>
        <dbReference type="Pfam" id="PF03795"/>
    </source>
</evidence>
<protein>
    <submittedName>
        <fullName evidence="3">YciI family protein</fullName>
    </submittedName>
</protein>
<dbReference type="InterPro" id="IPR011008">
    <property type="entry name" value="Dimeric_a/b-barrel"/>
</dbReference>
<organism evidence="3 4">
    <name type="scientific">Myceligenerans indicum</name>
    <dbReference type="NCBI Taxonomy" id="2593663"/>
    <lineage>
        <taxon>Bacteria</taxon>
        <taxon>Bacillati</taxon>
        <taxon>Actinomycetota</taxon>
        <taxon>Actinomycetes</taxon>
        <taxon>Micrococcales</taxon>
        <taxon>Promicromonosporaceae</taxon>
        <taxon>Myceligenerans</taxon>
    </lineage>
</organism>
<evidence type="ECO:0000313" key="4">
    <source>
        <dbReference type="Proteomes" id="UP000675409"/>
    </source>
</evidence>
<dbReference type="InterPro" id="IPR005545">
    <property type="entry name" value="YCII"/>
</dbReference>
<comment type="caution">
    <text evidence="3">The sequence shown here is derived from an EMBL/GenBank/DDBJ whole genome shotgun (WGS) entry which is preliminary data.</text>
</comment>
<dbReference type="EMBL" id="JABBYC010000048">
    <property type="protein sequence ID" value="MBL0888239.1"/>
    <property type="molecule type" value="Genomic_DNA"/>
</dbReference>
<comment type="similarity">
    <text evidence="1">Belongs to the YciI family.</text>
</comment>
<sequence length="128" mass="13684">MRYTILLHYPEMTPEDVGAEGWSEAQHAFDAYAKALDGAGVLLSAEVLQPSSATTTVTVRDGELRVQDGPFADTKEQLGGTFVIDVPDLDAALAWAAKAPSVQWGAVEVRPSATHFAHGAWTTGEDQE</sequence>
<dbReference type="PANTHER" id="PTHR35174">
    <property type="entry name" value="BLL7171 PROTEIN-RELATED"/>
    <property type="match status" value="1"/>
</dbReference>